<dbReference type="PRINTS" id="PR01374">
    <property type="entry name" value="TONBPROTEIN"/>
</dbReference>
<dbReference type="GO" id="GO:0015031">
    <property type="term" value="P:protein transport"/>
    <property type="evidence" value="ECO:0007669"/>
    <property type="project" value="UniProtKB-UniRule"/>
</dbReference>
<dbReference type="EMBL" id="JAMGZJ010000069">
    <property type="protein sequence ID" value="MCU6668259.1"/>
    <property type="molecule type" value="Genomic_DNA"/>
</dbReference>
<dbReference type="AlphaFoldDB" id="A0A9J6QDD4"/>
<keyword evidence="2" id="KW-0812">Transmembrane</keyword>
<evidence type="ECO:0000256" key="5">
    <source>
        <dbReference type="RuleBase" id="RU362123"/>
    </source>
</evidence>
<comment type="function">
    <text evidence="5">Interacts with outer membrane receptor proteins that carry out high-affinity binding and energy dependent uptake into the periplasmic space of specific substrates. It could act to transduce energy from the cytoplasmic membrane to specific energy-requiring processes in the outer membrane, resulting in the release into the periplasm of ligands bound by these outer membrane proteins.</text>
</comment>
<dbReference type="Proteomes" id="UP001061282">
    <property type="component" value="Unassembled WGS sequence"/>
</dbReference>
<dbReference type="InterPro" id="IPR006260">
    <property type="entry name" value="TonB/TolA_C"/>
</dbReference>
<dbReference type="SUPFAM" id="SSF74653">
    <property type="entry name" value="TolA/TonB C-terminal domain"/>
    <property type="match status" value="1"/>
</dbReference>
<dbReference type="RefSeq" id="WP_271266883.1">
    <property type="nucleotide sequence ID" value="NZ_JAMGZJ010000069.1"/>
</dbReference>
<comment type="similarity">
    <text evidence="5">Belongs to the TonB family.</text>
</comment>
<evidence type="ECO:0000256" key="3">
    <source>
        <dbReference type="ARBA" id="ARBA00022989"/>
    </source>
</evidence>
<evidence type="ECO:0000313" key="7">
    <source>
        <dbReference type="EMBL" id="MCU6668259.1"/>
    </source>
</evidence>
<protein>
    <recommendedName>
        <fullName evidence="5">Protein TonB</fullName>
    </recommendedName>
</protein>
<evidence type="ECO:0000256" key="2">
    <source>
        <dbReference type="ARBA" id="ARBA00022692"/>
    </source>
</evidence>
<gene>
    <name evidence="7" type="ORF">M8013_05740</name>
</gene>
<dbReference type="NCBIfam" id="TIGR01352">
    <property type="entry name" value="tonB_Cterm"/>
    <property type="match status" value="1"/>
</dbReference>
<dbReference type="Gene3D" id="3.30.2420.10">
    <property type="entry name" value="TonB"/>
    <property type="match status" value="1"/>
</dbReference>
<reference evidence="7" key="1">
    <citation type="submission" date="2022-05" db="EMBL/GenBank/DDBJ databases">
        <title>Description of a novel species of Leclercia; Leclercia tamurae and the Proposal for a Novel Genus Silvania gen. nov. Containing Two Novel Species Silvania hatchlandensis sp. nov. and Silvania confinis sp. nov. Isolated from the Rhizosphere of Oak.</title>
        <authorList>
            <person name="Maddock D.W."/>
            <person name="Brady C.L."/>
            <person name="Denman S."/>
            <person name="Arnold D."/>
        </authorList>
    </citation>
    <scope>NUCLEOTIDE SEQUENCE</scope>
    <source>
        <strain evidence="7">H4N4</strain>
    </source>
</reference>
<dbReference type="GO" id="GO:0031992">
    <property type="term" value="F:energy transducer activity"/>
    <property type="evidence" value="ECO:0007669"/>
    <property type="project" value="InterPro"/>
</dbReference>
<sequence>MYCLLQQACSTSQVRNGGILIFARYYAAQLQLTTEYNRTSAPHGTHYVHTDTPGDIKAGKSATQNQPYYPAKAQAGRIEGVVRASYTVNTKGCAENIKIVSAQPADVFEKETIRAMKKWCGMNPTLLPKIITITFRLNGGASMEEVPLTVDK</sequence>
<dbReference type="GO" id="GO:0015891">
    <property type="term" value="P:siderophore transport"/>
    <property type="evidence" value="ECO:0007669"/>
    <property type="project" value="InterPro"/>
</dbReference>
<keyword evidence="8" id="KW-1185">Reference proteome</keyword>
<proteinExistence type="inferred from homology"/>
<evidence type="ECO:0000256" key="4">
    <source>
        <dbReference type="ARBA" id="ARBA00023136"/>
    </source>
</evidence>
<keyword evidence="5" id="KW-1003">Cell membrane</keyword>
<keyword evidence="5" id="KW-0653">Protein transport</keyword>
<dbReference type="InterPro" id="IPR037682">
    <property type="entry name" value="TonB_C"/>
</dbReference>
<feature type="domain" description="TonB C-terminal" evidence="6">
    <location>
        <begin position="54"/>
        <end position="144"/>
    </location>
</feature>
<keyword evidence="5" id="KW-0735">Signal-anchor</keyword>
<dbReference type="InterPro" id="IPR003538">
    <property type="entry name" value="TonB"/>
</dbReference>
<keyword evidence="5" id="KW-0813">Transport</keyword>
<comment type="subcellular location">
    <subcellularLocation>
        <location evidence="5">Cell inner membrane</location>
        <topology evidence="5">Single-pass membrane protein</topology>
        <orientation evidence="5">Periplasmic side</orientation>
    </subcellularLocation>
    <subcellularLocation>
        <location evidence="1">Membrane</location>
        <topology evidence="1">Single-pass membrane protein</topology>
    </subcellularLocation>
</comment>
<comment type="caution">
    <text evidence="7">The sequence shown here is derived from an EMBL/GenBank/DDBJ whole genome shotgun (WGS) entry which is preliminary data.</text>
</comment>
<name>A0A9J6QDD4_9ENTR</name>
<dbReference type="GO" id="GO:0005886">
    <property type="term" value="C:plasma membrane"/>
    <property type="evidence" value="ECO:0007669"/>
    <property type="project" value="UniProtKB-SubCell"/>
</dbReference>
<dbReference type="GO" id="GO:0055085">
    <property type="term" value="P:transmembrane transport"/>
    <property type="evidence" value="ECO:0007669"/>
    <property type="project" value="InterPro"/>
</dbReference>
<keyword evidence="3" id="KW-1133">Transmembrane helix</keyword>
<evidence type="ECO:0000256" key="1">
    <source>
        <dbReference type="ARBA" id="ARBA00004167"/>
    </source>
</evidence>
<evidence type="ECO:0000313" key="8">
    <source>
        <dbReference type="Proteomes" id="UP001061282"/>
    </source>
</evidence>
<keyword evidence="4" id="KW-0472">Membrane</keyword>
<accession>A0A9J6QDD4</accession>
<keyword evidence="5" id="KW-0997">Cell inner membrane</keyword>
<dbReference type="GO" id="GO:0030288">
    <property type="term" value="C:outer membrane-bounded periplasmic space"/>
    <property type="evidence" value="ECO:0007669"/>
    <property type="project" value="InterPro"/>
</dbReference>
<dbReference type="Pfam" id="PF03544">
    <property type="entry name" value="TonB_C"/>
    <property type="match status" value="1"/>
</dbReference>
<evidence type="ECO:0000259" key="6">
    <source>
        <dbReference type="PROSITE" id="PS52015"/>
    </source>
</evidence>
<dbReference type="PROSITE" id="PS52015">
    <property type="entry name" value="TONB_CTD"/>
    <property type="match status" value="1"/>
</dbReference>
<organism evidence="7 8">
    <name type="scientific">Silvania confinis</name>
    <dbReference type="NCBI Taxonomy" id="2926470"/>
    <lineage>
        <taxon>Bacteria</taxon>
        <taxon>Pseudomonadati</taxon>
        <taxon>Pseudomonadota</taxon>
        <taxon>Gammaproteobacteria</taxon>
        <taxon>Enterobacterales</taxon>
        <taxon>Enterobacteriaceae</taxon>
        <taxon>Silvania</taxon>
    </lineage>
</organism>